<comment type="similarity">
    <text evidence="5 14">Belongs to the aldose epimerase family.</text>
</comment>
<name>A0A4Z0Q8Q2_9BACT</name>
<evidence type="ECO:0000256" key="10">
    <source>
        <dbReference type="ARBA" id="ARBA00022553"/>
    </source>
</evidence>
<evidence type="ECO:0000256" key="2">
    <source>
        <dbReference type="ARBA" id="ARBA00001913"/>
    </source>
</evidence>
<evidence type="ECO:0000256" key="13">
    <source>
        <dbReference type="ARBA" id="ARBA00023277"/>
    </source>
</evidence>
<feature type="active site" description="Proton acceptor" evidence="15">
    <location>
        <position position="313"/>
    </location>
</feature>
<dbReference type="GO" id="GO:0033499">
    <property type="term" value="P:galactose catabolic process via UDP-galactose, Leloir pathway"/>
    <property type="evidence" value="ECO:0007669"/>
    <property type="project" value="TreeGrafter"/>
</dbReference>
<evidence type="ECO:0000313" key="18">
    <source>
        <dbReference type="EMBL" id="TGE25806.1"/>
    </source>
</evidence>
<reference evidence="18 19" key="1">
    <citation type="submission" date="2019-04" db="EMBL/GenBank/DDBJ databases">
        <authorList>
            <person name="Feng G."/>
            <person name="Zhang J."/>
            <person name="Zhu H."/>
        </authorList>
    </citation>
    <scope>NUCLEOTIDE SEQUENCE [LARGE SCALE GENOMIC DNA]</scope>
    <source>
        <strain evidence="18 19">JCM 31653</strain>
    </source>
</reference>
<gene>
    <name evidence="18" type="ORF">E5K00_11625</name>
</gene>
<keyword evidence="9" id="KW-0963">Cytoplasm</keyword>
<dbReference type="SUPFAM" id="SSF74650">
    <property type="entry name" value="Galactose mutarotase-like"/>
    <property type="match status" value="1"/>
</dbReference>
<dbReference type="EMBL" id="SRLC01000001">
    <property type="protein sequence ID" value="TGE25806.1"/>
    <property type="molecule type" value="Genomic_DNA"/>
</dbReference>
<dbReference type="InterPro" id="IPR011013">
    <property type="entry name" value="Gal_mutarotase_sf_dom"/>
</dbReference>
<protein>
    <recommendedName>
        <fullName evidence="8 14">Aldose 1-epimerase</fullName>
        <ecNumber evidence="7 14">5.1.3.3</ecNumber>
    </recommendedName>
</protein>
<dbReference type="NCBIfam" id="NF008277">
    <property type="entry name" value="PRK11055.1"/>
    <property type="match status" value="1"/>
</dbReference>
<evidence type="ECO:0000256" key="9">
    <source>
        <dbReference type="ARBA" id="ARBA00022490"/>
    </source>
</evidence>
<dbReference type="Proteomes" id="UP000297549">
    <property type="component" value="Unassembled WGS sequence"/>
</dbReference>
<dbReference type="GO" id="GO:0004034">
    <property type="term" value="F:aldose 1-epimerase activity"/>
    <property type="evidence" value="ECO:0007669"/>
    <property type="project" value="UniProtKB-EC"/>
</dbReference>
<keyword evidence="11" id="KW-0106">Calcium</keyword>
<dbReference type="PANTHER" id="PTHR10091:SF0">
    <property type="entry name" value="GALACTOSE MUTAROTASE"/>
    <property type="match status" value="1"/>
</dbReference>
<dbReference type="AlphaFoldDB" id="A0A4Z0Q8Q2"/>
<proteinExistence type="inferred from homology"/>
<evidence type="ECO:0000256" key="11">
    <source>
        <dbReference type="ARBA" id="ARBA00022837"/>
    </source>
</evidence>
<dbReference type="EC" id="5.1.3.3" evidence="7 14"/>
<feature type="binding site" evidence="17">
    <location>
        <begin position="84"/>
        <end position="85"/>
    </location>
    <ligand>
        <name>beta-D-galactose</name>
        <dbReference type="ChEBI" id="CHEBI:27667"/>
    </ligand>
</feature>
<dbReference type="RefSeq" id="WP_135463382.1">
    <property type="nucleotide sequence ID" value="NZ_SRLC01000001.1"/>
</dbReference>
<keyword evidence="13 14" id="KW-0119">Carbohydrate metabolism</keyword>
<keyword evidence="12 14" id="KW-0413">Isomerase</keyword>
<sequence>MSTPTSFGHTHDGTEVQLYTLTNAHGLQARITNYGGTLTSLLVPDKAGQLGDVVLGFDNVSGYQSPEYQQAGPYFGALIGRYGNRIKAGQFTLNGKTYSLAKNNGPNHLHGGRQGFDKVVWQAEPGRSADGQTLTLRYVSKNGEEGYPGTLTVTVVYTLTQDDALRLDYTATTDKATPVNLTNHSYFNLGAGPDVLAHQVTLPADRYTVVDNTLIPTGELRSVKGTPFDFATAHAIGERIGEVPGGYDHNWVLNQPGAELHPAATVYEPTSGRTLEVLTTEPGIQFYTGNFLDGTLTGKGGRVYGKHAGFCLETQHFPDSPNQPKFPSTILQPGDTLHSITVYRFGVREK</sequence>
<accession>A0A4Z0Q8Q2</accession>
<evidence type="ECO:0000256" key="17">
    <source>
        <dbReference type="PIRSR" id="PIRSR005096-3"/>
    </source>
</evidence>
<feature type="binding site" evidence="16">
    <location>
        <position position="248"/>
    </location>
    <ligand>
        <name>beta-D-galactose</name>
        <dbReference type="ChEBI" id="CHEBI:27667"/>
    </ligand>
</feature>
<dbReference type="GO" id="GO:0006006">
    <property type="term" value="P:glucose metabolic process"/>
    <property type="evidence" value="ECO:0007669"/>
    <property type="project" value="TreeGrafter"/>
</dbReference>
<dbReference type="PROSITE" id="PS00545">
    <property type="entry name" value="ALDOSE_1_EPIMERASE"/>
    <property type="match status" value="1"/>
</dbReference>
<comment type="catalytic activity">
    <reaction evidence="1 14">
        <text>alpha-D-glucose = beta-D-glucose</text>
        <dbReference type="Rhea" id="RHEA:10264"/>
        <dbReference type="ChEBI" id="CHEBI:15903"/>
        <dbReference type="ChEBI" id="CHEBI:17925"/>
        <dbReference type="EC" id="5.1.3.3"/>
    </reaction>
</comment>
<dbReference type="Gene3D" id="2.70.98.10">
    <property type="match status" value="1"/>
</dbReference>
<dbReference type="InterPro" id="IPR014718">
    <property type="entry name" value="GH-type_carb-bd"/>
</dbReference>
<evidence type="ECO:0000256" key="16">
    <source>
        <dbReference type="PIRSR" id="PIRSR005096-2"/>
    </source>
</evidence>
<dbReference type="InterPro" id="IPR018052">
    <property type="entry name" value="Ald1_epimerase_CS"/>
</dbReference>
<dbReference type="GO" id="GO:0030246">
    <property type="term" value="F:carbohydrate binding"/>
    <property type="evidence" value="ECO:0007669"/>
    <property type="project" value="InterPro"/>
</dbReference>
<comment type="cofactor">
    <cofactor evidence="2">
        <name>Ca(2+)</name>
        <dbReference type="ChEBI" id="CHEBI:29108"/>
    </cofactor>
</comment>
<dbReference type="GO" id="GO:0005737">
    <property type="term" value="C:cytoplasm"/>
    <property type="evidence" value="ECO:0007669"/>
    <property type="project" value="UniProtKB-SubCell"/>
</dbReference>
<dbReference type="InterPro" id="IPR008183">
    <property type="entry name" value="Aldose_1/G6P_1-epimerase"/>
</dbReference>
<dbReference type="FunFam" id="2.70.98.10:FF:000003">
    <property type="entry name" value="Aldose 1-epimerase"/>
    <property type="match status" value="1"/>
</dbReference>
<dbReference type="InterPro" id="IPR047215">
    <property type="entry name" value="Galactose_mutarotase-like"/>
</dbReference>
<comment type="caution">
    <text evidence="18">The sequence shown here is derived from an EMBL/GenBank/DDBJ whole genome shotgun (WGS) entry which is preliminary data.</text>
</comment>
<comment type="pathway">
    <text evidence="4 14">Carbohydrate metabolism; hexose metabolism.</text>
</comment>
<evidence type="ECO:0000256" key="12">
    <source>
        <dbReference type="ARBA" id="ARBA00023235"/>
    </source>
</evidence>
<dbReference type="UniPathway" id="UPA00242"/>
<evidence type="ECO:0000256" key="3">
    <source>
        <dbReference type="ARBA" id="ARBA00004496"/>
    </source>
</evidence>
<dbReference type="PANTHER" id="PTHR10091">
    <property type="entry name" value="ALDOSE-1-EPIMERASE"/>
    <property type="match status" value="1"/>
</dbReference>
<dbReference type="OrthoDB" id="9779408at2"/>
<dbReference type="PIRSF" id="PIRSF005096">
    <property type="entry name" value="GALM"/>
    <property type="match status" value="1"/>
</dbReference>
<evidence type="ECO:0000256" key="7">
    <source>
        <dbReference type="ARBA" id="ARBA00013185"/>
    </source>
</evidence>
<feature type="active site" description="Proton donor" evidence="15">
    <location>
        <position position="184"/>
    </location>
</feature>
<evidence type="ECO:0000313" key="19">
    <source>
        <dbReference type="Proteomes" id="UP000297549"/>
    </source>
</evidence>
<dbReference type="InterPro" id="IPR015443">
    <property type="entry name" value="Aldose_1-epimerase"/>
</dbReference>
<dbReference type="Pfam" id="PF01263">
    <property type="entry name" value="Aldose_epim"/>
    <property type="match status" value="1"/>
</dbReference>
<comment type="subcellular location">
    <subcellularLocation>
        <location evidence="3">Cytoplasm</location>
    </subcellularLocation>
</comment>
<keyword evidence="19" id="KW-1185">Reference proteome</keyword>
<dbReference type="CDD" id="cd09019">
    <property type="entry name" value="galactose_mutarotase_like"/>
    <property type="match status" value="1"/>
</dbReference>
<feature type="binding site" evidence="17">
    <location>
        <begin position="184"/>
        <end position="186"/>
    </location>
    <ligand>
        <name>beta-D-galactose</name>
        <dbReference type="ChEBI" id="CHEBI:27667"/>
    </ligand>
</feature>
<evidence type="ECO:0000256" key="14">
    <source>
        <dbReference type="PIRNR" id="PIRNR005096"/>
    </source>
</evidence>
<evidence type="ECO:0000256" key="5">
    <source>
        <dbReference type="ARBA" id="ARBA00006206"/>
    </source>
</evidence>
<evidence type="ECO:0000256" key="4">
    <source>
        <dbReference type="ARBA" id="ARBA00005028"/>
    </source>
</evidence>
<evidence type="ECO:0000256" key="15">
    <source>
        <dbReference type="PIRSR" id="PIRSR005096-1"/>
    </source>
</evidence>
<evidence type="ECO:0000256" key="8">
    <source>
        <dbReference type="ARBA" id="ARBA00014165"/>
    </source>
</evidence>
<keyword evidence="10" id="KW-0597">Phosphoprotein</keyword>
<comment type="subunit">
    <text evidence="6">Monomer.</text>
</comment>
<evidence type="ECO:0000256" key="6">
    <source>
        <dbReference type="ARBA" id="ARBA00011245"/>
    </source>
</evidence>
<evidence type="ECO:0000256" key="1">
    <source>
        <dbReference type="ARBA" id="ARBA00001614"/>
    </source>
</evidence>
<organism evidence="18 19">
    <name type="scientific">Hymenobacter aquaticus</name>
    <dbReference type="NCBI Taxonomy" id="1867101"/>
    <lineage>
        <taxon>Bacteria</taxon>
        <taxon>Pseudomonadati</taxon>
        <taxon>Bacteroidota</taxon>
        <taxon>Cytophagia</taxon>
        <taxon>Cytophagales</taxon>
        <taxon>Hymenobacteraceae</taxon>
        <taxon>Hymenobacter</taxon>
    </lineage>
</organism>